<accession>A0ABZ1T3I4</accession>
<sequence>MNALTTLAAAAFGSTVYLTALSTVRWLNQLAPRVKVTGLIVTGIVLCAVVGMISFSSQSVALGFILGAGLTPPVHRRILQRRGHVAGS</sequence>
<feature type="transmembrane region" description="Helical" evidence="1">
    <location>
        <begin position="36"/>
        <end position="55"/>
    </location>
</feature>
<dbReference type="Proteomes" id="UP001432039">
    <property type="component" value="Chromosome"/>
</dbReference>
<name>A0ABZ1T3I4_STRVG</name>
<keyword evidence="1" id="KW-0472">Membrane</keyword>
<organism evidence="2 3">
    <name type="scientific">Streptomyces virginiae</name>
    <name type="common">Streptomyces cinnamonensis</name>
    <dbReference type="NCBI Taxonomy" id="1961"/>
    <lineage>
        <taxon>Bacteria</taxon>
        <taxon>Bacillati</taxon>
        <taxon>Actinomycetota</taxon>
        <taxon>Actinomycetes</taxon>
        <taxon>Kitasatosporales</taxon>
        <taxon>Streptomycetaceae</taxon>
        <taxon>Streptomyces</taxon>
    </lineage>
</organism>
<evidence type="ECO:0008006" key="4">
    <source>
        <dbReference type="Google" id="ProtNLM"/>
    </source>
</evidence>
<keyword evidence="1" id="KW-1133">Transmembrane helix</keyword>
<evidence type="ECO:0000313" key="3">
    <source>
        <dbReference type="Proteomes" id="UP001432039"/>
    </source>
</evidence>
<gene>
    <name evidence="2" type="ORF">OG517_02720</name>
</gene>
<dbReference type="EMBL" id="CP108090">
    <property type="protein sequence ID" value="WUQ10430.1"/>
    <property type="molecule type" value="Genomic_DNA"/>
</dbReference>
<dbReference type="RefSeq" id="WP_328959983.1">
    <property type="nucleotide sequence ID" value="NZ_CP108090.1"/>
</dbReference>
<keyword evidence="3" id="KW-1185">Reference proteome</keyword>
<keyword evidence="1" id="KW-0812">Transmembrane</keyword>
<evidence type="ECO:0000313" key="2">
    <source>
        <dbReference type="EMBL" id="WUQ10430.1"/>
    </source>
</evidence>
<proteinExistence type="predicted"/>
<protein>
    <recommendedName>
        <fullName evidence="4">Holin</fullName>
    </recommendedName>
</protein>
<reference evidence="2" key="1">
    <citation type="submission" date="2022-10" db="EMBL/GenBank/DDBJ databases">
        <title>The complete genomes of actinobacterial strains from the NBC collection.</title>
        <authorList>
            <person name="Joergensen T.S."/>
            <person name="Alvarez Arevalo M."/>
            <person name="Sterndorff E.B."/>
            <person name="Faurdal D."/>
            <person name="Vuksanovic O."/>
            <person name="Mourched A.-S."/>
            <person name="Charusanti P."/>
            <person name="Shaw S."/>
            <person name="Blin K."/>
            <person name="Weber T."/>
        </authorList>
    </citation>
    <scope>NUCLEOTIDE SEQUENCE</scope>
    <source>
        <strain evidence="2">NBC_00248</strain>
    </source>
</reference>
<evidence type="ECO:0000256" key="1">
    <source>
        <dbReference type="SAM" id="Phobius"/>
    </source>
</evidence>